<dbReference type="InterPro" id="IPR006680">
    <property type="entry name" value="Amidohydro-rel"/>
</dbReference>
<evidence type="ECO:0000256" key="7">
    <source>
        <dbReference type="ARBA" id="ARBA00022801"/>
    </source>
</evidence>
<dbReference type="GO" id="GO:0005737">
    <property type="term" value="C:cytoplasm"/>
    <property type="evidence" value="ECO:0007669"/>
    <property type="project" value="TreeGrafter"/>
</dbReference>
<dbReference type="SUPFAM" id="SSF51556">
    <property type="entry name" value="Metallo-dependent hydrolases"/>
    <property type="match status" value="1"/>
</dbReference>
<dbReference type="UniPathway" id="UPA00395">
    <property type="reaction ID" value="UER00653"/>
</dbReference>
<sequence length="613" mass="64025">MPPKGVEDAAAQADQEPAQQPSKSAAAAAGGAAGSTTAAPAPAPQPPRAARPAAAAPEPVTGLQRSRILLSCAMYVIALAVLYQKFRDNGMLSLVASHARVKAPWVQPCGLLDAKEFVLMADRLVTPRGQVVPGAVHVRGGLIANLAASTPSADRHKLAQRLLAGRPLPVLDFGDAVLAPGLVDVHVHMNEPGREEWEGMATATRAAAAGGVATVVDMPLNSAPCTTTTYELRRKSAAAAAANKTFVDVAFWAGLVPANAHNPSQLKALVKGGALGFKAFMSPSGIDDFPNVSAADVAAALPAIRALGVPLLVHAELVDGDVPAGGDPRQHSTWLASRPRRFEQNAVRALLSALRDTAGSPTKPGFRLHIVHLSDADLLRELAAAKAEGLPLSVETCPHYLNFAAEEVPAGDTRFKCAPPLREGENRQRLLQGLADGIIDSVGTDHSPSEPSLKLMDEGDFMAAWGGIAGLQYALPATWQPWQAAGLNLTRLVQAWSVAPAQLAGLSKRKGQLAPGYDADVVVWRPEELADTSPEALHHRHKVSPYAGMKLRGRVLATFVRGSQVFGEAAGVAAQACGRTILGPQALPPLVLATEALRRGSTQPTSAQLDALC</sequence>
<protein>
    <recommendedName>
        <fullName evidence="5">allantoinase</fullName>
        <ecNumber evidence="5">3.5.2.5</ecNumber>
    </recommendedName>
</protein>
<evidence type="ECO:0000256" key="4">
    <source>
        <dbReference type="ARBA" id="ARBA00011881"/>
    </source>
</evidence>
<dbReference type="Pfam" id="PF01979">
    <property type="entry name" value="Amidohydro_1"/>
    <property type="match status" value="1"/>
</dbReference>
<keyword evidence="8" id="KW-0862">Zinc</keyword>
<comment type="pathway">
    <text evidence="2">Nitrogen metabolism; (S)-allantoin degradation; allantoate from (S)-allantoin: step 1/1.</text>
</comment>
<name>A0A2P6U1H0_CHLSO</name>
<dbReference type="InterPro" id="IPR011059">
    <property type="entry name" value="Metal-dep_hydrolase_composite"/>
</dbReference>
<feature type="compositionally biased region" description="Low complexity" evidence="9">
    <location>
        <begin position="8"/>
        <end position="40"/>
    </location>
</feature>
<evidence type="ECO:0000256" key="9">
    <source>
        <dbReference type="SAM" id="MobiDB-lite"/>
    </source>
</evidence>
<evidence type="ECO:0000256" key="8">
    <source>
        <dbReference type="ARBA" id="ARBA00022833"/>
    </source>
</evidence>
<dbReference type="Gene3D" id="3.20.20.140">
    <property type="entry name" value="Metal-dependent hydrolases"/>
    <property type="match status" value="1"/>
</dbReference>
<dbReference type="Proteomes" id="UP000239899">
    <property type="component" value="Unassembled WGS sequence"/>
</dbReference>
<feature type="domain" description="Amidohydrolase-related" evidence="10">
    <location>
        <begin position="178"/>
        <end position="565"/>
    </location>
</feature>
<dbReference type="NCBIfam" id="TIGR03178">
    <property type="entry name" value="allantoinase"/>
    <property type="match status" value="1"/>
</dbReference>
<comment type="similarity">
    <text evidence="3">Belongs to the metallo-dependent hydrolases superfamily. Allantoinase family.</text>
</comment>
<dbReference type="EMBL" id="LHPG02000003">
    <property type="protein sequence ID" value="PRW60163.1"/>
    <property type="molecule type" value="Genomic_DNA"/>
</dbReference>
<dbReference type="InterPro" id="IPR017593">
    <property type="entry name" value="Allantoinase"/>
</dbReference>
<dbReference type="STRING" id="3076.A0A2P6U1H0"/>
<evidence type="ECO:0000256" key="5">
    <source>
        <dbReference type="ARBA" id="ARBA00012863"/>
    </source>
</evidence>
<accession>A0A2P6U1H0</accession>
<evidence type="ECO:0000313" key="12">
    <source>
        <dbReference type="Proteomes" id="UP000239899"/>
    </source>
</evidence>
<gene>
    <name evidence="11" type="ORF">C2E21_1617</name>
</gene>
<keyword evidence="6" id="KW-0479">Metal-binding</keyword>
<evidence type="ECO:0000256" key="3">
    <source>
        <dbReference type="ARBA" id="ARBA00010368"/>
    </source>
</evidence>
<dbReference type="GO" id="GO:0000256">
    <property type="term" value="P:allantoin catabolic process"/>
    <property type="evidence" value="ECO:0007669"/>
    <property type="project" value="UniProtKB-UniPathway"/>
</dbReference>
<evidence type="ECO:0000313" key="11">
    <source>
        <dbReference type="EMBL" id="PRW60163.1"/>
    </source>
</evidence>
<proteinExistence type="inferred from homology"/>
<keyword evidence="7" id="KW-0378">Hydrolase</keyword>
<comment type="caution">
    <text evidence="11">The sequence shown here is derived from an EMBL/GenBank/DDBJ whole genome shotgun (WGS) entry which is preliminary data.</text>
</comment>
<organism evidence="11 12">
    <name type="scientific">Chlorella sorokiniana</name>
    <name type="common">Freshwater green alga</name>
    <dbReference type="NCBI Taxonomy" id="3076"/>
    <lineage>
        <taxon>Eukaryota</taxon>
        <taxon>Viridiplantae</taxon>
        <taxon>Chlorophyta</taxon>
        <taxon>core chlorophytes</taxon>
        <taxon>Trebouxiophyceae</taxon>
        <taxon>Chlorellales</taxon>
        <taxon>Chlorellaceae</taxon>
        <taxon>Chlorella clade</taxon>
        <taxon>Chlorella</taxon>
    </lineage>
</organism>
<dbReference type="GO" id="GO:0004038">
    <property type="term" value="F:allantoinase activity"/>
    <property type="evidence" value="ECO:0007669"/>
    <property type="project" value="UniProtKB-EC"/>
</dbReference>
<feature type="region of interest" description="Disordered" evidence="9">
    <location>
        <begin position="1"/>
        <end position="57"/>
    </location>
</feature>
<dbReference type="PANTHER" id="PTHR43668:SF2">
    <property type="entry name" value="ALLANTOINASE"/>
    <property type="match status" value="1"/>
</dbReference>
<evidence type="ECO:0000256" key="2">
    <source>
        <dbReference type="ARBA" id="ARBA00004968"/>
    </source>
</evidence>
<dbReference type="InterPro" id="IPR032466">
    <property type="entry name" value="Metal_Hydrolase"/>
</dbReference>
<reference evidence="11 12" key="1">
    <citation type="journal article" date="2018" name="Plant J.">
        <title>Genome sequences of Chlorella sorokiniana UTEX 1602 and Micractinium conductrix SAG 241.80: implications to maltose excretion by a green alga.</title>
        <authorList>
            <person name="Arriola M.B."/>
            <person name="Velmurugan N."/>
            <person name="Zhang Y."/>
            <person name="Plunkett M.H."/>
            <person name="Hondzo H."/>
            <person name="Barney B.M."/>
        </authorList>
    </citation>
    <scope>NUCLEOTIDE SEQUENCE [LARGE SCALE GENOMIC DNA]</scope>
    <source>
        <strain evidence="12">UTEX 1602</strain>
    </source>
</reference>
<evidence type="ECO:0000256" key="1">
    <source>
        <dbReference type="ARBA" id="ARBA00001947"/>
    </source>
</evidence>
<comment type="cofactor">
    <cofactor evidence="1">
        <name>Zn(2+)</name>
        <dbReference type="ChEBI" id="CHEBI:29105"/>
    </cofactor>
</comment>
<dbReference type="AlphaFoldDB" id="A0A2P6U1H0"/>
<keyword evidence="12" id="KW-1185">Reference proteome</keyword>
<dbReference type="GO" id="GO:0050897">
    <property type="term" value="F:cobalt ion binding"/>
    <property type="evidence" value="ECO:0007669"/>
    <property type="project" value="InterPro"/>
</dbReference>
<dbReference type="EC" id="3.5.2.5" evidence="5"/>
<dbReference type="SUPFAM" id="SSF51338">
    <property type="entry name" value="Composite domain of metallo-dependent hydrolases"/>
    <property type="match status" value="1"/>
</dbReference>
<evidence type="ECO:0000259" key="10">
    <source>
        <dbReference type="Pfam" id="PF01979"/>
    </source>
</evidence>
<dbReference type="GO" id="GO:0008270">
    <property type="term" value="F:zinc ion binding"/>
    <property type="evidence" value="ECO:0007669"/>
    <property type="project" value="InterPro"/>
</dbReference>
<dbReference type="OrthoDB" id="10258955at2759"/>
<evidence type="ECO:0000256" key="6">
    <source>
        <dbReference type="ARBA" id="ARBA00022723"/>
    </source>
</evidence>
<dbReference type="InterPro" id="IPR050138">
    <property type="entry name" value="DHOase/Allantoinase_Hydrolase"/>
</dbReference>
<comment type="subunit">
    <text evidence="4">Homotetramer.</text>
</comment>
<dbReference type="PANTHER" id="PTHR43668">
    <property type="entry name" value="ALLANTOINASE"/>
    <property type="match status" value="1"/>
</dbReference>
<dbReference type="GO" id="GO:0006145">
    <property type="term" value="P:purine nucleobase catabolic process"/>
    <property type="evidence" value="ECO:0007669"/>
    <property type="project" value="TreeGrafter"/>
</dbReference>